<sequence>MHYSTIFDVIAQHHPEYVALAWGAMKFLFVAVLNHENAITCLAKGMTRIADVLPRMELATQLYPTRRIMDAAEELYAYIIQFFIRAHDWYREGTFRHILHSITRPAELRYDDLLENIAGCSRYISELTVSASQVELRNVHKTLQKVTSQLDHSESLMQEMKALVINYQAINSSSLLDTNQKVTDLQFSEMIEIVSKVPIPDPTESYHHAVFMRRRRQLRNKIDIPTGFWHSSTLQKFSNSQTSSLILVKGSFRSRFSLRDAAVIITEELHRQSIPILWAVQTGTQDSSISRGTVKDVLKSLVAQALRLSTNPRYEKSLALSCTRLRTATDEAEWFQVLGSAVESLRQQVFIMLDMELLIRPSDDEEPADLQMLQLFLDMFRHLSQRGLGHAVKVMVFSYRPSSTFSITSESFSSIILPMASSLNQKRRMRRKEFRTIGSSSKLW</sequence>
<proteinExistence type="predicted"/>
<organism evidence="2 3">
    <name type="scientific">Lojkania enalia</name>
    <dbReference type="NCBI Taxonomy" id="147567"/>
    <lineage>
        <taxon>Eukaryota</taxon>
        <taxon>Fungi</taxon>
        <taxon>Dikarya</taxon>
        <taxon>Ascomycota</taxon>
        <taxon>Pezizomycotina</taxon>
        <taxon>Dothideomycetes</taxon>
        <taxon>Pleosporomycetidae</taxon>
        <taxon>Pleosporales</taxon>
        <taxon>Pleosporales incertae sedis</taxon>
        <taxon>Lojkania</taxon>
    </lineage>
</organism>
<evidence type="ECO:0000259" key="1">
    <source>
        <dbReference type="Pfam" id="PF24809"/>
    </source>
</evidence>
<dbReference type="Pfam" id="PF24809">
    <property type="entry name" value="DUF7708"/>
    <property type="match status" value="1"/>
</dbReference>
<dbReference type="InterPro" id="IPR056125">
    <property type="entry name" value="DUF7708"/>
</dbReference>
<accession>A0A9P4N6N9</accession>
<dbReference type="EMBL" id="ML986589">
    <property type="protein sequence ID" value="KAF2267733.1"/>
    <property type="molecule type" value="Genomic_DNA"/>
</dbReference>
<reference evidence="3" key="1">
    <citation type="journal article" date="2020" name="Stud. Mycol.">
        <title>101 Dothideomycetes genomes: A test case for predicting lifestyles and emergence of pathogens.</title>
        <authorList>
            <person name="Haridas S."/>
            <person name="Albert R."/>
            <person name="Binder M."/>
            <person name="Bloem J."/>
            <person name="LaButti K."/>
            <person name="Salamov A."/>
            <person name="Andreopoulos B."/>
            <person name="Baker S."/>
            <person name="Barry K."/>
            <person name="Bills G."/>
            <person name="Bluhm B."/>
            <person name="Cannon C."/>
            <person name="Castanera R."/>
            <person name="Culley D."/>
            <person name="Daum C."/>
            <person name="Ezra D."/>
            <person name="Gonzalez J."/>
            <person name="Henrissat B."/>
            <person name="Kuo A."/>
            <person name="Liang C."/>
            <person name="Lipzen A."/>
            <person name="Lutzoni F."/>
            <person name="Magnuson J."/>
            <person name="Mondo S."/>
            <person name="Nolan M."/>
            <person name="Ohm R."/>
            <person name="Pangilinan J."/>
            <person name="Park H.-J."/>
            <person name="Ramirez L."/>
            <person name="Alfaro M."/>
            <person name="Sun H."/>
            <person name="Tritt A."/>
            <person name="Yoshinaga Y."/>
            <person name="Zwiers L.-H."/>
            <person name="Turgeon B."/>
            <person name="Goodwin S."/>
            <person name="Spatafora J."/>
            <person name="Crous P."/>
            <person name="Grigoriev I."/>
        </authorList>
    </citation>
    <scope>NUCLEOTIDE SEQUENCE [LARGE SCALE GENOMIC DNA]</scope>
    <source>
        <strain evidence="3">CBS 304.66</strain>
    </source>
</reference>
<gene>
    <name evidence="2" type="ORF">CC78DRAFT_456466</name>
</gene>
<protein>
    <recommendedName>
        <fullName evidence="1">DUF7708 domain-containing protein</fullName>
    </recommendedName>
</protein>
<dbReference type="AlphaFoldDB" id="A0A9P4N6N9"/>
<dbReference type="OrthoDB" id="61900at2759"/>
<keyword evidence="3" id="KW-1185">Reference proteome</keyword>
<comment type="caution">
    <text evidence="2">The sequence shown here is derived from an EMBL/GenBank/DDBJ whole genome shotgun (WGS) entry which is preliminary data.</text>
</comment>
<name>A0A9P4N6N9_9PLEO</name>
<dbReference type="Proteomes" id="UP000800093">
    <property type="component" value="Unassembled WGS sequence"/>
</dbReference>
<feature type="domain" description="DUF7708" evidence="1">
    <location>
        <begin position="1"/>
        <end position="136"/>
    </location>
</feature>
<evidence type="ECO:0000313" key="2">
    <source>
        <dbReference type="EMBL" id="KAF2267733.1"/>
    </source>
</evidence>
<evidence type="ECO:0000313" key="3">
    <source>
        <dbReference type="Proteomes" id="UP000800093"/>
    </source>
</evidence>